<keyword evidence="2" id="KW-0863">Zinc-finger</keyword>
<evidence type="ECO:0000313" key="5">
    <source>
        <dbReference type="EMBL" id="CAF0943386.1"/>
    </source>
</evidence>
<evidence type="ECO:0000259" key="4">
    <source>
        <dbReference type="Pfam" id="PF04500"/>
    </source>
</evidence>
<gene>
    <name evidence="5" type="ORF">OXX778_LOCUS13546</name>
</gene>
<dbReference type="AlphaFoldDB" id="A0A814CMM0"/>
<evidence type="ECO:0000256" key="3">
    <source>
        <dbReference type="ARBA" id="ARBA00022833"/>
    </source>
</evidence>
<dbReference type="InterPro" id="IPR007588">
    <property type="entry name" value="Znf_FLYWCH"/>
</dbReference>
<name>A0A814CMM0_9BILA</name>
<dbReference type="GO" id="GO:0008270">
    <property type="term" value="F:zinc ion binding"/>
    <property type="evidence" value="ECO:0007669"/>
    <property type="project" value="UniProtKB-KW"/>
</dbReference>
<keyword evidence="1" id="KW-0479">Metal-binding</keyword>
<feature type="domain" description="FLYWCH-type" evidence="4">
    <location>
        <begin position="13"/>
        <end position="62"/>
    </location>
</feature>
<comment type="caution">
    <text evidence="5">The sequence shown here is derived from an EMBL/GenBank/DDBJ whole genome shotgun (WGS) entry which is preliminary data.</text>
</comment>
<dbReference type="EMBL" id="CAJNOC010002622">
    <property type="protein sequence ID" value="CAF0943386.1"/>
    <property type="molecule type" value="Genomic_DNA"/>
</dbReference>
<dbReference type="Proteomes" id="UP000663879">
    <property type="component" value="Unassembled WGS sequence"/>
</dbReference>
<protein>
    <recommendedName>
        <fullName evidence="4">FLYWCH-type domain-containing protein</fullName>
    </recommendedName>
</protein>
<organism evidence="5 6">
    <name type="scientific">Brachionus calyciflorus</name>
    <dbReference type="NCBI Taxonomy" id="104777"/>
    <lineage>
        <taxon>Eukaryota</taxon>
        <taxon>Metazoa</taxon>
        <taxon>Spiralia</taxon>
        <taxon>Gnathifera</taxon>
        <taxon>Rotifera</taxon>
        <taxon>Eurotatoria</taxon>
        <taxon>Monogononta</taxon>
        <taxon>Pseudotrocha</taxon>
        <taxon>Ploima</taxon>
        <taxon>Brachionidae</taxon>
        <taxon>Brachionus</taxon>
    </lineage>
</organism>
<keyword evidence="3" id="KW-0862">Zinc</keyword>
<evidence type="ECO:0000256" key="2">
    <source>
        <dbReference type="ARBA" id="ARBA00022771"/>
    </source>
</evidence>
<dbReference type="Pfam" id="PF04500">
    <property type="entry name" value="FLYWCH"/>
    <property type="match status" value="1"/>
</dbReference>
<evidence type="ECO:0000313" key="6">
    <source>
        <dbReference type="Proteomes" id="UP000663879"/>
    </source>
</evidence>
<proteinExistence type="predicted"/>
<sequence length="178" mass="20936">MDDSTDFFYINDGDTLVRNNHLYYLHRTNKTYSKYWRCKAEKCPASITISTNEIIMRENAEHIETPFKDIKIEAVQLVSSITEKCSTETIPISQIYDQEIARICTKYDAATVELFIQISSSFCQYFKKLKQIIQLYLSAPKRRKKDVEKDKRLRDSITTFIMNEISLEKFFTVLISIN</sequence>
<evidence type="ECO:0000256" key="1">
    <source>
        <dbReference type="ARBA" id="ARBA00022723"/>
    </source>
</evidence>
<dbReference type="Gene3D" id="2.20.25.240">
    <property type="match status" value="1"/>
</dbReference>
<keyword evidence="6" id="KW-1185">Reference proteome</keyword>
<reference evidence="5" key="1">
    <citation type="submission" date="2021-02" db="EMBL/GenBank/DDBJ databases">
        <authorList>
            <person name="Nowell W R."/>
        </authorList>
    </citation>
    <scope>NUCLEOTIDE SEQUENCE</scope>
    <source>
        <strain evidence="5">Ploen Becks lab</strain>
    </source>
</reference>
<accession>A0A814CMM0</accession>